<proteinExistence type="predicted"/>
<evidence type="ECO:0000259" key="2">
    <source>
        <dbReference type="Pfam" id="PF09851"/>
    </source>
</evidence>
<dbReference type="RefSeq" id="WP_073071980.1">
    <property type="nucleotide sequence ID" value="NZ_FQXN01000002.1"/>
</dbReference>
<feature type="transmembrane region" description="Helical" evidence="1">
    <location>
        <begin position="20"/>
        <end position="41"/>
    </location>
</feature>
<evidence type="ECO:0000256" key="1">
    <source>
        <dbReference type="SAM" id="Phobius"/>
    </source>
</evidence>
<dbReference type="Pfam" id="PF09851">
    <property type="entry name" value="SHOCT"/>
    <property type="match status" value="1"/>
</dbReference>
<keyword evidence="4" id="KW-1185">Reference proteome</keyword>
<evidence type="ECO:0000313" key="4">
    <source>
        <dbReference type="Proteomes" id="UP000242592"/>
    </source>
</evidence>
<evidence type="ECO:0000313" key="3">
    <source>
        <dbReference type="EMBL" id="SHH28899.1"/>
    </source>
</evidence>
<dbReference type="Proteomes" id="UP000242592">
    <property type="component" value="Unassembled WGS sequence"/>
</dbReference>
<name>A0A1M5RRW4_9BACT</name>
<keyword evidence="1" id="KW-0472">Membrane</keyword>
<keyword evidence="1" id="KW-1133">Transmembrane helix</keyword>
<gene>
    <name evidence="3" type="ORF">SAMN02745199_0579</name>
</gene>
<organism evidence="3 4">
    <name type="scientific">Thermosipho atlanticus DSM 15807</name>
    <dbReference type="NCBI Taxonomy" id="1123380"/>
    <lineage>
        <taxon>Bacteria</taxon>
        <taxon>Thermotogati</taxon>
        <taxon>Thermotogota</taxon>
        <taxon>Thermotogae</taxon>
        <taxon>Thermotogales</taxon>
        <taxon>Fervidobacteriaceae</taxon>
        <taxon>Thermosipho</taxon>
    </lineage>
</organism>
<protein>
    <submittedName>
        <fullName evidence="3">Putative membrane protein</fullName>
    </submittedName>
</protein>
<dbReference type="OrthoDB" id="49251at2"/>
<dbReference type="STRING" id="1123380.SAMN02745199_0579"/>
<sequence>MYWYHSPFMWHDGWFGWFGWLMPIIGIVVFIFVAFLIYKLLKHIFTASSFHNDTYSETTNKSLKILNERFARGEINEEEYKRLKNIILKG</sequence>
<dbReference type="EMBL" id="FQXN01000002">
    <property type="protein sequence ID" value="SHH28899.1"/>
    <property type="molecule type" value="Genomic_DNA"/>
</dbReference>
<accession>A0A1M5RRW4</accession>
<dbReference type="AlphaFoldDB" id="A0A1M5RRW4"/>
<feature type="domain" description="SHOCT" evidence="2">
    <location>
        <begin position="63"/>
        <end position="88"/>
    </location>
</feature>
<dbReference type="InterPro" id="IPR018649">
    <property type="entry name" value="SHOCT"/>
</dbReference>
<reference evidence="4" key="1">
    <citation type="submission" date="2016-11" db="EMBL/GenBank/DDBJ databases">
        <authorList>
            <person name="Varghese N."/>
            <person name="Submissions S."/>
        </authorList>
    </citation>
    <scope>NUCLEOTIDE SEQUENCE [LARGE SCALE GENOMIC DNA]</scope>
    <source>
        <strain evidence="4">DSM 15807</strain>
    </source>
</reference>
<keyword evidence="1" id="KW-0812">Transmembrane</keyword>